<name>A0A915EER8_9BILA</name>
<dbReference type="PANTHER" id="PTHR24248">
    <property type="entry name" value="ADRENERGIC RECEPTOR-RELATED G-PROTEIN COUPLED RECEPTOR"/>
    <property type="match status" value="1"/>
</dbReference>
<dbReference type="Proteomes" id="UP000887574">
    <property type="component" value="Unplaced"/>
</dbReference>
<dbReference type="AlphaFoldDB" id="A0A915EER8"/>
<feature type="compositionally biased region" description="Polar residues" evidence="9">
    <location>
        <begin position="811"/>
        <end position="823"/>
    </location>
</feature>
<keyword evidence="8" id="KW-0807">Transducer</keyword>
<evidence type="ECO:0000256" key="1">
    <source>
        <dbReference type="ARBA" id="ARBA00004651"/>
    </source>
</evidence>
<feature type="compositionally biased region" description="Low complexity" evidence="9">
    <location>
        <begin position="275"/>
        <end position="292"/>
    </location>
</feature>
<feature type="transmembrane region" description="Helical" evidence="10">
    <location>
        <begin position="1006"/>
        <end position="1027"/>
    </location>
</feature>
<keyword evidence="5" id="KW-0297">G-protein coupled receptor</keyword>
<feature type="region of interest" description="Disordered" evidence="9">
    <location>
        <begin position="1"/>
        <end position="22"/>
    </location>
</feature>
<keyword evidence="4 10" id="KW-1133">Transmembrane helix</keyword>
<dbReference type="PRINTS" id="PR00237">
    <property type="entry name" value="GPCRRHODOPSN"/>
</dbReference>
<dbReference type="SUPFAM" id="SSF81321">
    <property type="entry name" value="Family A G protein-coupled receptor-like"/>
    <property type="match status" value="1"/>
</dbReference>
<dbReference type="Gene3D" id="1.20.1070.10">
    <property type="entry name" value="Rhodopsin 7-helix transmembrane proteins"/>
    <property type="match status" value="2"/>
</dbReference>
<keyword evidence="2" id="KW-1003">Cell membrane</keyword>
<feature type="transmembrane region" description="Helical" evidence="10">
    <location>
        <begin position="604"/>
        <end position="626"/>
    </location>
</feature>
<evidence type="ECO:0000256" key="3">
    <source>
        <dbReference type="ARBA" id="ARBA00022692"/>
    </source>
</evidence>
<accession>A0A915EER8</accession>
<dbReference type="GO" id="GO:0005886">
    <property type="term" value="C:plasma membrane"/>
    <property type="evidence" value="ECO:0007669"/>
    <property type="project" value="UniProtKB-SubCell"/>
</dbReference>
<dbReference type="GO" id="GO:0004930">
    <property type="term" value="F:G protein-coupled receptor activity"/>
    <property type="evidence" value="ECO:0007669"/>
    <property type="project" value="UniProtKB-KW"/>
</dbReference>
<evidence type="ECO:0000259" key="11">
    <source>
        <dbReference type="PROSITE" id="PS50262"/>
    </source>
</evidence>
<evidence type="ECO:0000256" key="10">
    <source>
        <dbReference type="SAM" id="Phobius"/>
    </source>
</evidence>
<feature type="transmembrane region" description="Helical" evidence="10">
    <location>
        <begin position="973"/>
        <end position="994"/>
    </location>
</feature>
<comment type="subcellular location">
    <subcellularLocation>
        <location evidence="1">Cell membrane</location>
        <topology evidence="1">Multi-pass membrane protein</topology>
    </subcellularLocation>
</comment>
<feature type="compositionally biased region" description="Low complexity" evidence="9">
    <location>
        <begin position="115"/>
        <end position="173"/>
    </location>
</feature>
<evidence type="ECO:0000256" key="9">
    <source>
        <dbReference type="SAM" id="MobiDB-lite"/>
    </source>
</evidence>
<feature type="compositionally biased region" description="Polar residues" evidence="9">
    <location>
        <begin position="791"/>
        <end position="802"/>
    </location>
</feature>
<feature type="region of interest" description="Disordered" evidence="9">
    <location>
        <begin position="791"/>
        <end position="824"/>
    </location>
</feature>
<evidence type="ECO:0000256" key="2">
    <source>
        <dbReference type="ARBA" id="ARBA00022475"/>
    </source>
</evidence>
<protein>
    <submittedName>
        <fullName evidence="13">G-protein coupled receptors family 1 profile domain-containing protein</fullName>
    </submittedName>
</protein>
<evidence type="ECO:0000313" key="12">
    <source>
        <dbReference type="Proteomes" id="UP000887574"/>
    </source>
</evidence>
<keyword evidence="12" id="KW-1185">Reference proteome</keyword>
<dbReference type="WBParaSite" id="jg590">
    <property type="protein sequence ID" value="jg590"/>
    <property type="gene ID" value="jg590"/>
</dbReference>
<organism evidence="12 13">
    <name type="scientific">Ditylenchus dipsaci</name>
    <dbReference type="NCBI Taxonomy" id="166011"/>
    <lineage>
        <taxon>Eukaryota</taxon>
        <taxon>Metazoa</taxon>
        <taxon>Ecdysozoa</taxon>
        <taxon>Nematoda</taxon>
        <taxon>Chromadorea</taxon>
        <taxon>Rhabditida</taxon>
        <taxon>Tylenchina</taxon>
        <taxon>Tylenchomorpha</taxon>
        <taxon>Sphaerularioidea</taxon>
        <taxon>Anguinidae</taxon>
        <taxon>Anguininae</taxon>
        <taxon>Ditylenchus</taxon>
    </lineage>
</organism>
<evidence type="ECO:0000256" key="7">
    <source>
        <dbReference type="ARBA" id="ARBA00023170"/>
    </source>
</evidence>
<feature type="compositionally biased region" description="Low complexity" evidence="9">
    <location>
        <begin position="181"/>
        <end position="190"/>
    </location>
</feature>
<dbReference type="GO" id="GO:0071880">
    <property type="term" value="P:adenylate cyclase-activating adrenergic receptor signaling pathway"/>
    <property type="evidence" value="ECO:0007669"/>
    <property type="project" value="TreeGrafter"/>
</dbReference>
<dbReference type="InterPro" id="IPR000276">
    <property type="entry name" value="GPCR_Rhodpsn"/>
</dbReference>
<evidence type="ECO:0000256" key="4">
    <source>
        <dbReference type="ARBA" id="ARBA00022989"/>
    </source>
</evidence>
<dbReference type="InterPro" id="IPR017452">
    <property type="entry name" value="GPCR_Rhodpsn_7TM"/>
</dbReference>
<feature type="transmembrane region" description="Helical" evidence="10">
    <location>
        <begin position="752"/>
        <end position="774"/>
    </location>
</feature>
<dbReference type="GO" id="GO:0043410">
    <property type="term" value="P:positive regulation of MAPK cascade"/>
    <property type="evidence" value="ECO:0007669"/>
    <property type="project" value="TreeGrafter"/>
</dbReference>
<feature type="transmembrane region" description="Helical" evidence="10">
    <location>
        <begin position="689"/>
        <end position="709"/>
    </location>
</feature>
<feature type="transmembrane region" description="Helical" evidence="10">
    <location>
        <begin position="646"/>
        <end position="668"/>
    </location>
</feature>
<keyword evidence="6 10" id="KW-0472">Membrane</keyword>
<feature type="domain" description="G-protein coupled receptors family 1 profile" evidence="11">
    <location>
        <begin position="583"/>
        <end position="1025"/>
    </location>
</feature>
<keyword evidence="3 10" id="KW-0812">Transmembrane</keyword>
<feature type="region of interest" description="Disordered" evidence="9">
    <location>
        <begin position="262"/>
        <end position="292"/>
    </location>
</feature>
<dbReference type="PANTHER" id="PTHR24248:SF120">
    <property type="entry name" value="G-PROTEIN COUPLED RECEPTORS FAMILY 1 PROFILE DOMAIN-CONTAINING PROTEIN"/>
    <property type="match status" value="1"/>
</dbReference>
<proteinExistence type="predicted"/>
<evidence type="ECO:0000256" key="6">
    <source>
        <dbReference type="ARBA" id="ARBA00023136"/>
    </source>
</evidence>
<evidence type="ECO:0000256" key="5">
    <source>
        <dbReference type="ARBA" id="ARBA00023040"/>
    </source>
</evidence>
<reference evidence="13" key="1">
    <citation type="submission" date="2022-11" db="UniProtKB">
        <authorList>
            <consortium name="WormBaseParasite"/>
        </authorList>
    </citation>
    <scope>IDENTIFICATION</scope>
</reference>
<feature type="region of interest" description="Disordered" evidence="9">
    <location>
        <begin position="94"/>
        <end position="225"/>
    </location>
</feature>
<dbReference type="Pfam" id="PF00001">
    <property type="entry name" value="7tm_1"/>
    <property type="match status" value="1"/>
</dbReference>
<sequence>MQKDSNSWPSRPTTSSSTLPPSKYCCRKISLVDETQFEFPKDYEFDEDLKKVADLKDAYDEVVPYLPKFEVHKNGENIGFTRIKIVTRAQSTWSTPLPRTRKGQKYTTWGTPKLEPITRPTPEPSSTSTEQLSSTTTYCCKTSSTTTTHKLPKPSSTTTSKPSSTKNTSTTKVTSKKVVDDTSSSSSLLSAQEESKEEQGKKLKSSKARLRVQTLPTPKLTKQELEKEIRKNQANSLLNSNSVEEQDSPPIRFAHRFGMQKSSPVVKEPKKEEVVTSTLQSPSKLSSKLKGPPRLIMSPFDFSGEQLPQRPQMRRMEQMVKSNSFKLKPELQEEKPNRSWSLAPNGSIVMKSWDSLNGASVDIQANVAVPSAFTAPVKSTTPVSVQKVAHKPAAIKVGDQPYRGPTYNCKVLDAAIHGQPTAYTDPACKLSYPGFSADGLCKCTYEVNGRDENGCATVHSATGQQTPPLYPAVPMALGFAPFISYYCLEGCLFCLFLMRLFAHGSFLQMSGQSKPLKEFNMSVKTGQFLNLIGYPLNTQTNAEMLKKDLLMLMPRSEGAGDSELLHNFGLFVAGCLTAFCICANFLTVFVLIRHAPLQKSISNLYILSLSFADALIGLLVMTVLLYSEFSPTSDHFFLNSAWMCKLWQVADLLLCTVSLYSICAIAFDRVWNLEKPLRVFKRSRTLAKRLILCIWVLPSLIWISVHFLLSEISSEWQLARYLPAVLVPPAASSAHSSNECFPSRQATSLLPLIALPILYAPALTLIAMFVRISLVVHRHLKFLKEHSNLAQQQVTSPSQERSQAADRSMRNSDSNMHLKTPDTNCRKQTFDSLSTVTSGYYTTTALRMGALTPLSEEKSKASSNSERVVVNHSHLFAAPVTLPEATSLTVEDAVINSPEARRAAYKTRLSSSESTATMCTTTAGVPAVKLFRKMSATISRQGSSRFSVIAIPGNLAELLQREGVTQQMKAAKAVGMITICFLICWFPFLILWPIKVYCSDCVPDRVYRLSIWLNYTCSSINPVLYTLSSPRVQKAIKSYIHVALSGFSFKMIRVETIHHKVNNNNNNNNHMI</sequence>
<evidence type="ECO:0000313" key="13">
    <source>
        <dbReference type="WBParaSite" id="jg590"/>
    </source>
</evidence>
<feature type="transmembrane region" description="Helical" evidence="10">
    <location>
        <begin position="568"/>
        <end position="592"/>
    </location>
</feature>
<keyword evidence="7" id="KW-0675">Receptor</keyword>
<dbReference type="PROSITE" id="PS50262">
    <property type="entry name" value="G_PROTEIN_RECEP_F1_2"/>
    <property type="match status" value="1"/>
</dbReference>
<evidence type="ECO:0000256" key="8">
    <source>
        <dbReference type="ARBA" id="ARBA00023224"/>
    </source>
</evidence>